<feature type="transmembrane region" description="Helical" evidence="1">
    <location>
        <begin position="57"/>
        <end position="76"/>
    </location>
</feature>
<sequence length="161" mass="17532">MVAYTDVMEAEKSGKLSLAGHATSRALSHFMGIVMSVSAFGLWIVPGSSYDPQLMLLKMGVTLFLMIGGAMFLVAARKAHHPEVQLDPSRGILKLRHRDERGTVIGEDDISYDDLSEVDFRDGMLIARDHFGEIVVEMPVEAVGDLDQVRAALGPAFSRSA</sequence>
<gene>
    <name evidence="2" type="ORF">NOI20_14180</name>
</gene>
<accession>A0AAJ1UCB0</accession>
<keyword evidence="1" id="KW-0812">Transmembrane</keyword>
<organism evidence="2 3">
    <name type="scientific">Rhodalgimonas zhirmunskyi</name>
    <dbReference type="NCBI Taxonomy" id="2964767"/>
    <lineage>
        <taxon>Bacteria</taxon>
        <taxon>Pseudomonadati</taxon>
        <taxon>Pseudomonadota</taxon>
        <taxon>Alphaproteobacteria</taxon>
        <taxon>Rhodobacterales</taxon>
        <taxon>Roseobacteraceae</taxon>
        <taxon>Rhodalgimonas</taxon>
    </lineage>
</organism>
<keyword evidence="3" id="KW-1185">Reference proteome</keyword>
<name>A0AAJ1UCB0_9RHOB</name>
<evidence type="ECO:0000313" key="3">
    <source>
        <dbReference type="Proteomes" id="UP001227162"/>
    </source>
</evidence>
<dbReference type="EMBL" id="JANFFA010000004">
    <property type="protein sequence ID" value="MDQ2095263.1"/>
    <property type="molecule type" value="Genomic_DNA"/>
</dbReference>
<dbReference type="Proteomes" id="UP001227162">
    <property type="component" value="Unassembled WGS sequence"/>
</dbReference>
<reference evidence="2" key="2">
    <citation type="submission" date="2023-04" db="EMBL/GenBank/DDBJ databases">
        <title>'Rhodoalgimonas zhirmunskyi' gen. nov., isolated from a red alga.</title>
        <authorList>
            <person name="Nedashkovskaya O.I."/>
            <person name="Otstavnykh N.Y."/>
            <person name="Bystritskaya E.P."/>
            <person name="Balabanova L.A."/>
            <person name="Isaeva M.P."/>
        </authorList>
    </citation>
    <scope>NUCLEOTIDE SEQUENCE</scope>
    <source>
        <strain evidence="2">10Alg 79</strain>
    </source>
</reference>
<feature type="transmembrane region" description="Helical" evidence="1">
    <location>
        <begin position="26"/>
        <end position="45"/>
    </location>
</feature>
<comment type="caution">
    <text evidence="2">The sequence shown here is derived from an EMBL/GenBank/DDBJ whole genome shotgun (WGS) entry which is preliminary data.</text>
</comment>
<reference evidence="2" key="1">
    <citation type="submission" date="2022-07" db="EMBL/GenBank/DDBJ databases">
        <authorList>
            <person name="Otstavnykh N."/>
            <person name="Isaeva M."/>
            <person name="Bystritskaya E."/>
        </authorList>
    </citation>
    <scope>NUCLEOTIDE SEQUENCE</scope>
    <source>
        <strain evidence="2">10Alg 79</strain>
    </source>
</reference>
<evidence type="ECO:0000313" key="2">
    <source>
        <dbReference type="EMBL" id="MDQ2095263.1"/>
    </source>
</evidence>
<evidence type="ECO:0000256" key="1">
    <source>
        <dbReference type="SAM" id="Phobius"/>
    </source>
</evidence>
<protein>
    <submittedName>
        <fullName evidence="2">Uncharacterized protein</fullName>
    </submittedName>
</protein>
<keyword evidence="1" id="KW-0472">Membrane</keyword>
<dbReference type="AlphaFoldDB" id="A0AAJ1UCB0"/>
<keyword evidence="1" id="KW-1133">Transmembrane helix</keyword>
<dbReference type="RefSeq" id="WP_317626887.1">
    <property type="nucleotide sequence ID" value="NZ_JANFFA010000004.1"/>
</dbReference>
<proteinExistence type="predicted"/>